<dbReference type="Pfam" id="PF00098">
    <property type="entry name" value="zf-CCHC"/>
    <property type="match status" value="1"/>
</dbReference>
<keyword evidence="5" id="KW-0863">Zinc-finger</keyword>
<comment type="similarity">
    <text evidence="2">Belongs to the NEMF family.</text>
</comment>
<organism evidence="8 9">
    <name type="scientific">Riccia sorocarpa</name>
    <dbReference type="NCBI Taxonomy" id="122646"/>
    <lineage>
        <taxon>Eukaryota</taxon>
        <taxon>Viridiplantae</taxon>
        <taxon>Streptophyta</taxon>
        <taxon>Embryophyta</taxon>
        <taxon>Marchantiophyta</taxon>
        <taxon>Marchantiopsida</taxon>
        <taxon>Marchantiidae</taxon>
        <taxon>Marchantiales</taxon>
        <taxon>Ricciaceae</taxon>
        <taxon>Riccia</taxon>
    </lineage>
</organism>
<evidence type="ECO:0000256" key="2">
    <source>
        <dbReference type="ARBA" id="ARBA00008318"/>
    </source>
</evidence>
<gene>
    <name evidence="8" type="ORF">R1sor_018404</name>
</gene>
<evidence type="ECO:0000256" key="6">
    <source>
        <dbReference type="SAM" id="MobiDB-lite"/>
    </source>
</evidence>
<keyword evidence="5" id="KW-0479">Metal-binding</keyword>
<sequence length="1206" mass="132147">MTTADVAAEVRCLRRLIGMRCANIYDLTPKTYVIKFAKSSGVAESGESERALVLLESGVRLHTTEFSRDKSSTPSGFTLKLRKHLRTRRLEDVRQLGIDRVVDFQFGLGEAAHHLILELYSQGNILLTDNQYKIIVLLRTHRDEEKGLTVMAHHQYPISSCRMFERTSTEKLTSLLKEQTLLKSGEAAQKEQEAAPKEAQVADKKKTKGKSDKGEGKGSKVEQESSGSSKKGTGAPTLKFILGDSLGYGPVLSEHIILSAGLQPSLKITGGNVTVPASNLGAEQFETLDAAVRRFEDWLEAVVKGDLVPEGYIYMQKAGVGKAKSSAGDAKEGSGKVYDEFAPLDLAQFRDREGVKLETFDAAMDEYFSKVEGQRADQQRRIQEESAVSKLDKIRADQTNRVKALKREVDQSVHMAELIEYNLDDVDAAISAVRTALASGMDWKDLGRMIKEEKKAGNPVAGLIHSLHLETNEITLLLSNNLDDMDEEEKTRPVDKVEVDLSLSAHANASRWFEMKKKHATKQEKTLAAHEKAFKAAEKKTQQQLAQAKTVASITHLRKVHWFEKFNWFISSENYLVISGRDAQQNELVVKRYMKKGDLYVHADLHGAASTIIKNNDPTRAIPPLTINQAGSYTVCRSQAWDSKIVTSAWWVHPHQVSKTAPTGEYLTVGSFMVRGKKNFLPPNPLVMGYGLLFRLDESCIAAHLNERRYRGDVEGEENERTPLDIGQPEGAVIGEEDDGSDTASEDEESGDEKRKVESENNQEENQAASHSPGEMESKATAVLDDTTTSEGGDASALDDLLDKALELRSASQTRSTNKYGLEPVTANTQTDGSSDIVKGGENSKSVQREKPYISKAERRKQKKGLKQGTDEETNDFARDEDHPDASERTEGQGANSVSNSEGASASGETNTGLTPAGGKPSRGKKGKLKKIKEKYAEQDEEERQLRMSLLASAGRKDAGQSKSSGGGGKPNTGVKATSAEKQDPGAKICYKCKLTGHIARDCPLETANNSQKDQQATPLGSSEASASQTDEVSTTDASQKESIEEPVAPREEEDKPRSGLSRRAYAKAAKEEIAAIMAEENVMELGDDEKEKLTEIDSLTGIPYPNDVLLYAVPMCGPYSALQGFKYRVKLTPGPAKKGKAAKVAIDVFSRSADVTPREKELMKAITEPELVACMLANAKVTAPGLTKMKKTQKKTKKTAAKTQE</sequence>
<feature type="compositionally biased region" description="Basic and acidic residues" evidence="6">
    <location>
        <begin position="1039"/>
        <end position="1058"/>
    </location>
</feature>
<feature type="compositionally biased region" description="Basic residues" evidence="6">
    <location>
        <begin position="1189"/>
        <end position="1206"/>
    </location>
</feature>
<dbReference type="EMBL" id="JBJQOH010000001">
    <property type="protein sequence ID" value="KAL3700382.1"/>
    <property type="molecule type" value="Genomic_DNA"/>
</dbReference>
<feature type="region of interest" description="Disordered" evidence="6">
    <location>
        <begin position="186"/>
        <end position="234"/>
    </location>
</feature>
<proteinExistence type="inferred from homology"/>
<feature type="compositionally biased region" description="Polar residues" evidence="6">
    <location>
        <begin position="1007"/>
        <end position="1038"/>
    </location>
</feature>
<feature type="region of interest" description="Disordered" evidence="6">
    <location>
        <begin position="1007"/>
        <end position="1064"/>
    </location>
</feature>
<comment type="caution">
    <text evidence="8">The sequence shown here is derived from an EMBL/GenBank/DDBJ whole genome shotgun (WGS) entry which is preliminary data.</text>
</comment>
<keyword evidence="3" id="KW-0963">Cytoplasm</keyword>
<dbReference type="PROSITE" id="PS50158">
    <property type="entry name" value="ZF_CCHC"/>
    <property type="match status" value="1"/>
</dbReference>
<dbReference type="SMART" id="SM00343">
    <property type="entry name" value="ZnF_C2HC"/>
    <property type="match status" value="1"/>
</dbReference>
<feature type="compositionally biased region" description="Basic residues" evidence="6">
    <location>
        <begin position="922"/>
        <end position="933"/>
    </location>
</feature>
<name>A0ABD3I9P1_9MARC</name>
<feature type="region of interest" description="Disordered" evidence="6">
    <location>
        <begin position="713"/>
        <end position="777"/>
    </location>
</feature>
<feature type="compositionally biased region" description="Acidic residues" evidence="6">
    <location>
        <begin position="735"/>
        <end position="751"/>
    </location>
</feature>
<evidence type="ECO:0000313" key="8">
    <source>
        <dbReference type="EMBL" id="KAL3700382.1"/>
    </source>
</evidence>
<feature type="compositionally biased region" description="Basic and acidic residues" evidence="6">
    <location>
        <begin position="713"/>
        <end position="723"/>
    </location>
</feature>
<dbReference type="PANTHER" id="PTHR15239:SF6">
    <property type="entry name" value="RIBOSOME QUALITY CONTROL COMPLEX SUBUNIT NEMF"/>
    <property type="match status" value="1"/>
</dbReference>
<dbReference type="Gene3D" id="4.10.60.10">
    <property type="entry name" value="Zinc finger, CCHC-type"/>
    <property type="match status" value="1"/>
</dbReference>
<dbReference type="AlphaFoldDB" id="A0ABD3I9P1"/>
<evidence type="ECO:0000256" key="3">
    <source>
        <dbReference type="ARBA" id="ARBA00022490"/>
    </source>
</evidence>
<comment type="subcellular location">
    <subcellularLocation>
        <location evidence="1">Cytoplasm</location>
    </subcellularLocation>
</comment>
<feature type="compositionally biased region" description="Basic and acidic residues" evidence="6">
    <location>
        <begin position="847"/>
        <end position="857"/>
    </location>
</feature>
<dbReference type="FunFam" id="2.30.310.10:FF:000002">
    <property type="entry name" value="nuclear export mediator factor Nemf"/>
    <property type="match status" value="1"/>
</dbReference>
<dbReference type="Pfam" id="PF05670">
    <property type="entry name" value="NFACT-R_1"/>
    <property type="match status" value="1"/>
</dbReference>
<keyword evidence="5" id="KW-0862">Zinc</keyword>
<dbReference type="InterPro" id="IPR008532">
    <property type="entry name" value="NFACT_RNA-bd"/>
</dbReference>
<dbReference type="InterPro" id="IPR036875">
    <property type="entry name" value="Znf_CCHC_sf"/>
</dbReference>
<dbReference type="Gene3D" id="2.30.310.10">
    <property type="entry name" value="ibrinogen binding protein from staphylococcus aureus domain"/>
    <property type="match status" value="1"/>
</dbReference>
<dbReference type="InterPro" id="IPR021846">
    <property type="entry name" value="NFACT-C"/>
</dbReference>
<evidence type="ECO:0000259" key="7">
    <source>
        <dbReference type="PROSITE" id="PS50158"/>
    </source>
</evidence>
<keyword evidence="4" id="KW-0175">Coiled coil</keyword>
<evidence type="ECO:0000256" key="4">
    <source>
        <dbReference type="ARBA" id="ARBA00023054"/>
    </source>
</evidence>
<dbReference type="InterPro" id="IPR001878">
    <property type="entry name" value="Znf_CCHC"/>
</dbReference>
<evidence type="ECO:0000256" key="1">
    <source>
        <dbReference type="ARBA" id="ARBA00004496"/>
    </source>
</evidence>
<keyword evidence="9" id="KW-1185">Reference proteome</keyword>
<dbReference type="Proteomes" id="UP001633002">
    <property type="component" value="Unassembled WGS sequence"/>
</dbReference>
<feature type="compositionally biased region" description="Polar residues" evidence="6">
    <location>
        <begin position="893"/>
        <end position="914"/>
    </location>
</feature>
<dbReference type="Pfam" id="PF05833">
    <property type="entry name" value="NFACT_N"/>
    <property type="match status" value="1"/>
</dbReference>
<feature type="region of interest" description="Disordered" evidence="6">
    <location>
        <begin position="811"/>
        <end position="987"/>
    </location>
</feature>
<protein>
    <recommendedName>
        <fullName evidence="7">CCHC-type domain-containing protein</fullName>
    </recommendedName>
</protein>
<evidence type="ECO:0000313" key="9">
    <source>
        <dbReference type="Proteomes" id="UP001633002"/>
    </source>
</evidence>
<evidence type="ECO:0000256" key="5">
    <source>
        <dbReference type="PROSITE-ProRule" id="PRU00047"/>
    </source>
</evidence>
<dbReference type="Pfam" id="PF11923">
    <property type="entry name" value="NFACT-C"/>
    <property type="match status" value="1"/>
</dbReference>
<dbReference type="GO" id="GO:0005737">
    <property type="term" value="C:cytoplasm"/>
    <property type="evidence" value="ECO:0007669"/>
    <property type="project" value="UniProtKB-SubCell"/>
</dbReference>
<feature type="compositionally biased region" description="Basic and acidic residues" evidence="6">
    <location>
        <begin position="876"/>
        <end position="891"/>
    </location>
</feature>
<dbReference type="SUPFAM" id="SSF57756">
    <property type="entry name" value="Retrovirus zinc finger-like domains"/>
    <property type="match status" value="1"/>
</dbReference>
<dbReference type="PANTHER" id="PTHR15239">
    <property type="entry name" value="NUCLEAR EXPORT MEDIATOR FACTOR NEMF"/>
    <property type="match status" value="1"/>
</dbReference>
<reference evidence="8 9" key="1">
    <citation type="submission" date="2024-09" db="EMBL/GenBank/DDBJ databases">
        <title>Chromosome-scale assembly of Riccia sorocarpa.</title>
        <authorList>
            <person name="Paukszto L."/>
        </authorList>
    </citation>
    <scope>NUCLEOTIDE SEQUENCE [LARGE SCALE GENOMIC DNA]</scope>
    <source>
        <strain evidence="8">LP-2024</strain>
        <tissue evidence="8">Aerial parts of the thallus</tissue>
    </source>
</reference>
<feature type="region of interest" description="Disordered" evidence="6">
    <location>
        <begin position="1187"/>
        <end position="1206"/>
    </location>
</feature>
<dbReference type="InterPro" id="IPR051608">
    <property type="entry name" value="RQC_Subunit_NEMF"/>
</dbReference>
<feature type="compositionally biased region" description="Basic and acidic residues" evidence="6">
    <location>
        <begin position="188"/>
        <end position="223"/>
    </location>
</feature>
<feature type="domain" description="CCHC-type" evidence="7">
    <location>
        <begin position="990"/>
        <end position="1004"/>
    </location>
</feature>
<accession>A0ABD3I9P1</accession>
<dbReference type="GO" id="GO:0008270">
    <property type="term" value="F:zinc ion binding"/>
    <property type="evidence" value="ECO:0007669"/>
    <property type="project" value="UniProtKB-KW"/>
</dbReference>